<evidence type="ECO:0000313" key="24">
    <source>
        <dbReference type="Proteomes" id="UP001386955"/>
    </source>
</evidence>
<keyword evidence="4" id="KW-0597">Phosphoprotein</keyword>
<dbReference type="InterPro" id="IPR032675">
    <property type="entry name" value="LRR_dom_sf"/>
</dbReference>
<dbReference type="InterPro" id="IPR021720">
    <property type="entry name" value="Malectin_dom"/>
</dbReference>
<dbReference type="Gene3D" id="2.60.120.430">
    <property type="entry name" value="Galactose-binding lectin"/>
    <property type="match status" value="1"/>
</dbReference>
<proteinExistence type="predicted"/>
<dbReference type="AlphaFoldDB" id="A0AAN9XRI0"/>
<accession>A0AAN9XRI0</accession>
<evidence type="ECO:0000256" key="8">
    <source>
        <dbReference type="ARBA" id="ARBA00022729"/>
    </source>
</evidence>
<dbReference type="FunFam" id="2.60.120.430:FF:000004">
    <property type="entry name" value="Putative leucine-rich repeat receptor-like serine/threonine-protein kinase"/>
    <property type="match status" value="1"/>
</dbReference>
<dbReference type="InterPro" id="IPR011009">
    <property type="entry name" value="Kinase-like_dom_sf"/>
</dbReference>
<evidence type="ECO:0000256" key="18">
    <source>
        <dbReference type="ARBA" id="ARBA00048679"/>
    </source>
</evidence>
<evidence type="ECO:0000256" key="7">
    <source>
        <dbReference type="ARBA" id="ARBA00022692"/>
    </source>
</evidence>
<evidence type="ECO:0000256" key="11">
    <source>
        <dbReference type="ARBA" id="ARBA00022777"/>
    </source>
</evidence>
<dbReference type="InterPro" id="IPR008271">
    <property type="entry name" value="Ser/Thr_kinase_AS"/>
</dbReference>
<dbReference type="PANTHER" id="PTHR48006:SF49">
    <property type="entry name" value="LRR RECEPTOR-LIKE KINASE"/>
    <property type="match status" value="1"/>
</dbReference>
<keyword evidence="6" id="KW-0808">Transferase</keyword>
<dbReference type="SMART" id="SM00220">
    <property type="entry name" value="S_TKc"/>
    <property type="match status" value="1"/>
</dbReference>
<evidence type="ECO:0000256" key="13">
    <source>
        <dbReference type="ARBA" id="ARBA00022989"/>
    </source>
</evidence>
<organism evidence="23 24">
    <name type="scientific">Psophocarpus tetragonolobus</name>
    <name type="common">Winged bean</name>
    <name type="synonym">Dolichos tetragonolobus</name>
    <dbReference type="NCBI Taxonomy" id="3891"/>
    <lineage>
        <taxon>Eukaryota</taxon>
        <taxon>Viridiplantae</taxon>
        <taxon>Streptophyta</taxon>
        <taxon>Embryophyta</taxon>
        <taxon>Tracheophyta</taxon>
        <taxon>Spermatophyta</taxon>
        <taxon>Magnoliopsida</taxon>
        <taxon>eudicotyledons</taxon>
        <taxon>Gunneridae</taxon>
        <taxon>Pentapetalae</taxon>
        <taxon>rosids</taxon>
        <taxon>fabids</taxon>
        <taxon>Fabales</taxon>
        <taxon>Fabaceae</taxon>
        <taxon>Papilionoideae</taxon>
        <taxon>50 kb inversion clade</taxon>
        <taxon>NPAAA clade</taxon>
        <taxon>indigoferoid/millettioid clade</taxon>
        <taxon>Phaseoleae</taxon>
        <taxon>Psophocarpus</taxon>
    </lineage>
</organism>
<reference evidence="23 24" key="1">
    <citation type="submission" date="2024-01" db="EMBL/GenBank/DDBJ databases">
        <title>The genomes of 5 underutilized Papilionoideae crops provide insights into root nodulation and disease resistanc.</title>
        <authorList>
            <person name="Jiang F."/>
        </authorList>
    </citation>
    <scope>NUCLEOTIDE SEQUENCE [LARGE SCALE GENOMIC DNA]</scope>
    <source>
        <strain evidence="23">DUOXIRENSHENG_FW03</strain>
        <tissue evidence="23">Leaves</tissue>
    </source>
</reference>
<dbReference type="Proteomes" id="UP001386955">
    <property type="component" value="Unassembled WGS sequence"/>
</dbReference>
<evidence type="ECO:0000256" key="1">
    <source>
        <dbReference type="ARBA" id="ARBA00004479"/>
    </source>
</evidence>
<dbReference type="InterPro" id="IPR000719">
    <property type="entry name" value="Prot_kinase_dom"/>
</dbReference>
<dbReference type="Gene3D" id="3.30.200.20">
    <property type="entry name" value="Phosphorylase Kinase, domain 1"/>
    <property type="match status" value="1"/>
</dbReference>
<evidence type="ECO:0000256" key="20">
    <source>
        <dbReference type="SAM" id="Phobius"/>
    </source>
</evidence>
<evidence type="ECO:0000313" key="23">
    <source>
        <dbReference type="EMBL" id="KAK7405355.1"/>
    </source>
</evidence>
<keyword evidence="12" id="KW-0067">ATP-binding</keyword>
<dbReference type="SUPFAM" id="SSF56112">
    <property type="entry name" value="Protein kinase-like (PK-like)"/>
    <property type="match status" value="1"/>
</dbReference>
<evidence type="ECO:0000256" key="17">
    <source>
        <dbReference type="ARBA" id="ARBA00047899"/>
    </source>
</evidence>
<evidence type="ECO:0000256" key="15">
    <source>
        <dbReference type="ARBA" id="ARBA00023170"/>
    </source>
</evidence>
<evidence type="ECO:0000259" key="22">
    <source>
        <dbReference type="PROSITE" id="PS50011"/>
    </source>
</evidence>
<dbReference type="Pfam" id="PF23598">
    <property type="entry name" value="LRR_14"/>
    <property type="match status" value="1"/>
</dbReference>
<keyword evidence="5" id="KW-0433">Leucine-rich repeat</keyword>
<dbReference type="Pfam" id="PF11721">
    <property type="entry name" value="Malectin"/>
    <property type="match status" value="1"/>
</dbReference>
<dbReference type="InterPro" id="IPR051824">
    <property type="entry name" value="LRR_Rcpt-Like_S/T_Kinase"/>
</dbReference>
<keyword evidence="10" id="KW-0547">Nucleotide-binding</keyword>
<evidence type="ECO:0000256" key="3">
    <source>
        <dbReference type="ARBA" id="ARBA00022527"/>
    </source>
</evidence>
<evidence type="ECO:0000256" key="5">
    <source>
        <dbReference type="ARBA" id="ARBA00022614"/>
    </source>
</evidence>
<dbReference type="Gene3D" id="1.10.510.10">
    <property type="entry name" value="Transferase(Phosphotransferase) domain 1"/>
    <property type="match status" value="1"/>
</dbReference>
<evidence type="ECO:0000256" key="14">
    <source>
        <dbReference type="ARBA" id="ARBA00023136"/>
    </source>
</evidence>
<comment type="catalytic activity">
    <reaction evidence="17">
        <text>L-threonyl-[protein] + ATP = O-phospho-L-threonyl-[protein] + ADP + H(+)</text>
        <dbReference type="Rhea" id="RHEA:46608"/>
        <dbReference type="Rhea" id="RHEA-COMP:11060"/>
        <dbReference type="Rhea" id="RHEA-COMP:11605"/>
        <dbReference type="ChEBI" id="CHEBI:15378"/>
        <dbReference type="ChEBI" id="CHEBI:30013"/>
        <dbReference type="ChEBI" id="CHEBI:30616"/>
        <dbReference type="ChEBI" id="CHEBI:61977"/>
        <dbReference type="ChEBI" id="CHEBI:456216"/>
        <dbReference type="EC" id="2.7.11.1"/>
    </reaction>
</comment>
<keyword evidence="3" id="KW-0723">Serine/threonine-protein kinase</keyword>
<keyword evidence="15" id="KW-0675">Receptor</keyword>
<feature type="signal peptide" evidence="21">
    <location>
        <begin position="1"/>
        <end position="23"/>
    </location>
</feature>
<evidence type="ECO:0000256" key="21">
    <source>
        <dbReference type="SAM" id="SignalP"/>
    </source>
</evidence>
<dbReference type="SUPFAM" id="SSF52058">
    <property type="entry name" value="L domain-like"/>
    <property type="match status" value="1"/>
</dbReference>
<keyword evidence="14 20" id="KW-0472">Membrane</keyword>
<evidence type="ECO:0000256" key="10">
    <source>
        <dbReference type="ARBA" id="ARBA00022741"/>
    </source>
</evidence>
<feature type="region of interest" description="Disordered" evidence="19">
    <location>
        <begin position="969"/>
        <end position="1000"/>
    </location>
</feature>
<evidence type="ECO:0000256" key="19">
    <source>
        <dbReference type="SAM" id="MobiDB-lite"/>
    </source>
</evidence>
<dbReference type="GO" id="GO:0005524">
    <property type="term" value="F:ATP binding"/>
    <property type="evidence" value="ECO:0007669"/>
    <property type="project" value="UniProtKB-KW"/>
</dbReference>
<comment type="subcellular location">
    <subcellularLocation>
        <location evidence="1">Membrane</location>
        <topology evidence="1">Single-pass type I membrane protein</topology>
    </subcellularLocation>
</comment>
<dbReference type="Gene3D" id="3.80.10.10">
    <property type="entry name" value="Ribonuclease Inhibitor"/>
    <property type="match status" value="2"/>
</dbReference>
<sequence>MMRTFSRFLLFFLPFCFASFSYAATLPENEVEALREIGKTIGKENWNFSVDPCSGKSNWKSSVQLPGSENAVTCDCSFVNRTVCHVTSIVLKAQNLSGSLPPELVKLPYLQEVDFTLNYLNGTIPKQWGSLNLVNISFHGNRLTGSIPKELGNITTLKSLVLEFNQLSGNLPPELGNLSQIERLLLTSNNFTGELPATLARLTTLKHVRIGDNQFSGAIPNFIQSWRNLEILVMQGSGLSGPVPSGISFLRNLTDLRITDLKGSDSPFPQLNNMTNLVTLMLRSCNISGPLPDYLGKLTSLQVLDLSYNKLTGPIPSSFDGLLKLDMLFLDGNRLTRSLPQWIDKPDFVDLSYNNFSIDNIEHLSCQQGSVNLFASSSNGNSLGNVSCLSNIQCSKTSYSLYINCGGKLVTSDGNKLYDDDSGVTGPARFLYPGTNWALINTGHFFDSGRKDYYTWTNTTKLAMDNAELYMDARVSPNSLIYYAFCLGNGNYTVNLHFAEIMFTDDRTYSSLGRRVFDIYIQRKLVVKDFNIAKEAGGVGKAVVKKFTTLVTSNALEIRLHWAGKGTTSIPFGSVYGPLISAISVDPNFIPPSESHSSISIRVVVAIVVAGAIIIILLFGILWWKGILGGKRSMVKELRGLELQTGLFTLRQIKAATNNFNKAFKIGEGGFGPVYKGVLSDGTIVAVKQLSTKSRQGNREFTNEIGLISALQHPCLVKLYGYCMEDDQLLLIYEYMENNSLARALFAKNDDLEKCQLRLDWQTRQRICVGIAKGLAYLHEESRLKIVHRDIKATNVLLDKDLNPKISDFGLAKLNDEDKTHLSTRIAGTYGYIAPEYAMHGYLTDKADVYSFGIVTLEIVSGMSSTISQPMEECFSLLDWVNVLKEKGTLIEVVDKRLGEDFNKKEATVMINVALLCTKVSPALRPTMSSVVSMLEGRTIIQELESDNTREALNDEKFEKMRHYYQNRGENNIVESDSQSQSVPTTEASAFISDTSSSGR</sequence>
<keyword evidence="7 20" id="KW-0812">Transmembrane</keyword>
<dbReference type="FunFam" id="3.80.10.10:FF:000041">
    <property type="entry name" value="LRR receptor-like serine/threonine-protein kinase ERECTA"/>
    <property type="match status" value="1"/>
</dbReference>
<comment type="caution">
    <text evidence="23">The sequence shown here is derived from an EMBL/GenBank/DDBJ whole genome shotgun (WGS) entry which is preliminary data.</text>
</comment>
<evidence type="ECO:0000256" key="4">
    <source>
        <dbReference type="ARBA" id="ARBA00022553"/>
    </source>
</evidence>
<feature type="domain" description="Protein kinase" evidence="22">
    <location>
        <begin position="660"/>
        <end position="941"/>
    </location>
</feature>
<keyword evidence="13 20" id="KW-1133">Transmembrane helix</keyword>
<dbReference type="PROSITE" id="PS50011">
    <property type="entry name" value="PROTEIN_KINASE_DOM"/>
    <property type="match status" value="1"/>
</dbReference>
<dbReference type="Pfam" id="PF07714">
    <property type="entry name" value="PK_Tyr_Ser-Thr"/>
    <property type="match status" value="1"/>
</dbReference>
<evidence type="ECO:0000256" key="6">
    <source>
        <dbReference type="ARBA" id="ARBA00022679"/>
    </source>
</evidence>
<evidence type="ECO:0000256" key="9">
    <source>
        <dbReference type="ARBA" id="ARBA00022737"/>
    </source>
</evidence>
<protein>
    <recommendedName>
        <fullName evidence="2">non-specific serine/threonine protein kinase</fullName>
        <ecNumber evidence="2">2.7.11.1</ecNumber>
    </recommendedName>
</protein>
<dbReference type="EC" id="2.7.11.1" evidence="2"/>
<keyword evidence="8 21" id="KW-0732">Signal</keyword>
<dbReference type="GO" id="GO:0016020">
    <property type="term" value="C:membrane"/>
    <property type="evidence" value="ECO:0007669"/>
    <property type="project" value="UniProtKB-SubCell"/>
</dbReference>
<comment type="catalytic activity">
    <reaction evidence="18">
        <text>L-seryl-[protein] + ATP = O-phospho-L-seryl-[protein] + ADP + H(+)</text>
        <dbReference type="Rhea" id="RHEA:17989"/>
        <dbReference type="Rhea" id="RHEA-COMP:9863"/>
        <dbReference type="Rhea" id="RHEA-COMP:11604"/>
        <dbReference type="ChEBI" id="CHEBI:15378"/>
        <dbReference type="ChEBI" id="CHEBI:29999"/>
        <dbReference type="ChEBI" id="CHEBI:30616"/>
        <dbReference type="ChEBI" id="CHEBI:83421"/>
        <dbReference type="ChEBI" id="CHEBI:456216"/>
        <dbReference type="EC" id="2.7.11.1"/>
    </reaction>
</comment>
<dbReference type="FunFam" id="3.80.10.10:FF:000433">
    <property type="entry name" value="Putative LRR receptor-like serine/threonine-protein kinase isoform A"/>
    <property type="match status" value="1"/>
</dbReference>
<dbReference type="PROSITE" id="PS00108">
    <property type="entry name" value="PROTEIN_KINASE_ST"/>
    <property type="match status" value="1"/>
</dbReference>
<keyword evidence="9" id="KW-0677">Repeat</keyword>
<feature type="chain" id="PRO_5042900127" description="non-specific serine/threonine protein kinase" evidence="21">
    <location>
        <begin position="24"/>
        <end position="1000"/>
    </location>
</feature>
<keyword evidence="24" id="KW-1185">Reference proteome</keyword>
<evidence type="ECO:0000256" key="12">
    <source>
        <dbReference type="ARBA" id="ARBA00022840"/>
    </source>
</evidence>
<dbReference type="EMBL" id="JAYMYS010000002">
    <property type="protein sequence ID" value="KAK7405355.1"/>
    <property type="molecule type" value="Genomic_DNA"/>
</dbReference>
<dbReference type="GO" id="GO:0004674">
    <property type="term" value="F:protein serine/threonine kinase activity"/>
    <property type="evidence" value="ECO:0007669"/>
    <property type="project" value="UniProtKB-KW"/>
</dbReference>
<dbReference type="FunFam" id="3.80.10.10:FF:001026">
    <property type="entry name" value="Putative leucine-rich repeat receptor-like serine/threonine-protein kinase isoform A"/>
    <property type="match status" value="1"/>
</dbReference>
<dbReference type="FunFam" id="1.10.510.10:FF:000044">
    <property type="entry name" value="Putative LRR receptor-like serine/threonine-protein kinase"/>
    <property type="match status" value="1"/>
</dbReference>
<dbReference type="PANTHER" id="PTHR48006">
    <property type="entry name" value="LEUCINE-RICH REPEAT-CONTAINING PROTEIN DDB_G0281931-RELATED"/>
    <property type="match status" value="1"/>
</dbReference>
<dbReference type="CDD" id="cd14066">
    <property type="entry name" value="STKc_IRAK"/>
    <property type="match status" value="1"/>
</dbReference>
<keyword evidence="16" id="KW-0325">Glycoprotein</keyword>
<dbReference type="FunFam" id="3.30.200.20:FF:000217">
    <property type="entry name" value="probable LRR receptor-like serine/threonine-protein kinase At1g53430"/>
    <property type="match status" value="1"/>
</dbReference>
<gene>
    <name evidence="23" type="ORF">VNO78_06603</name>
</gene>
<dbReference type="InterPro" id="IPR001245">
    <property type="entry name" value="Ser-Thr/Tyr_kinase_cat_dom"/>
</dbReference>
<keyword evidence="11" id="KW-0418">Kinase</keyword>
<feature type="transmembrane region" description="Helical" evidence="20">
    <location>
        <begin position="599"/>
        <end position="624"/>
    </location>
</feature>
<name>A0AAN9XRI0_PSOTE</name>
<evidence type="ECO:0000256" key="16">
    <source>
        <dbReference type="ARBA" id="ARBA00023180"/>
    </source>
</evidence>
<dbReference type="InterPro" id="IPR055414">
    <property type="entry name" value="LRR_R13L4/SHOC2-like"/>
</dbReference>
<evidence type="ECO:0000256" key="2">
    <source>
        <dbReference type="ARBA" id="ARBA00012513"/>
    </source>
</evidence>